<dbReference type="AlphaFoldDB" id="Q4T1T8"/>
<dbReference type="PROSITE" id="PS50835">
    <property type="entry name" value="IG_LIKE"/>
    <property type="match status" value="2"/>
</dbReference>
<gene>
    <name evidence="10" type="ORF">GSTENG00008648001</name>
</gene>
<dbReference type="GO" id="GO:0004672">
    <property type="term" value="F:protein kinase activity"/>
    <property type="evidence" value="ECO:0007669"/>
    <property type="project" value="InterPro"/>
</dbReference>
<evidence type="ECO:0000259" key="8">
    <source>
        <dbReference type="PROSITE" id="PS50835"/>
    </source>
</evidence>
<evidence type="ECO:0000259" key="9">
    <source>
        <dbReference type="PROSITE" id="PS50853"/>
    </source>
</evidence>
<dbReference type="SUPFAM" id="SSF48726">
    <property type="entry name" value="Immunoglobulin"/>
    <property type="match status" value="2"/>
</dbReference>
<dbReference type="PROSITE" id="PS50011">
    <property type="entry name" value="PROTEIN_KINASE_DOM"/>
    <property type="match status" value="1"/>
</dbReference>
<keyword evidence="3 6" id="KW-0547">Nucleotide-binding</keyword>
<dbReference type="InterPro" id="IPR036179">
    <property type="entry name" value="Ig-like_dom_sf"/>
</dbReference>
<dbReference type="PANTHER" id="PTHR47633">
    <property type="entry name" value="IMMUNOGLOBULIN"/>
    <property type="match status" value="1"/>
</dbReference>
<dbReference type="InterPro" id="IPR011009">
    <property type="entry name" value="Kinase-like_dom_sf"/>
</dbReference>
<dbReference type="Pfam" id="PF00069">
    <property type="entry name" value="Pkinase"/>
    <property type="match status" value="1"/>
</dbReference>
<dbReference type="SMART" id="SM00060">
    <property type="entry name" value="FN3"/>
    <property type="match status" value="1"/>
</dbReference>
<dbReference type="SMART" id="SM00220">
    <property type="entry name" value="S_TKc"/>
    <property type="match status" value="1"/>
</dbReference>
<dbReference type="PROSITE" id="PS50853">
    <property type="entry name" value="FN3"/>
    <property type="match status" value="1"/>
</dbReference>
<dbReference type="Gene3D" id="1.10.510.10">
    <property type="entry name" value="Transferase(Phosphotransferase) domain 1"/>
    <property type="match status" value="1"/>
</dbReference>
<reference evidence="10" key="1">
    <citation type="journal article" date="2004" name="Nature">
        <title>Genome duplication in the teleost fish Tetraodon nigroviridis reveals the early vertebrate proto-karyotype.</title>
        <authorList>
            <person name="Jaillon O."/>
            <person name="Aury J.-M."/>
            <person name="Brunet F."/>
            <person name="Petit J.-L."/>
            <person name="Stange-Thomann N."/>
            <person name="Mauceli E."/>
            <person name="Bouneau L."/>
            <person name="Fischer C."/>
            <person name="Ozouf-Costaz C."/>
            <person name="Bernot A."/>
            <person name="Nicaud S."/>
            <person name="Jaffe D."/>
            <person name="Fisher S."/>
            <person name="Lutfalla G."/>
            <person name="Dossat C."/>
            <person name="Segurens B."/>
            <person name="Dasilva C."/>
            <person name="Salanoubat M."/>
            <person name="Levy M."/>
            <person name="Boudet N."/>
            <person name="Castellano S."/>
            <person name="Anthouard V."/>
            <person name="Jubin C."/>
            <person name="Castelli V."/>
            <person name="Katinka M."/>
            <person name="Vacherie B."/>
            <person name="Biemont C."/>
            <person name="Skalli Z."/>
            <person name="Cattolico L."/>
            <person name="Poulain J."/>
            <person name="De Berardinis V."/>
            <person name="Cruaud C."/>
            <person name="Duprat S."/>
            <person name="Brottier P."/>
            <person name="Coutanceau J.-P."/>
            <person name="Gouzy J."/>
            <person name="Parra G."/>
            <person name="Lardier G."/>
            <person name="Chapple C."/>
            <person name="McKernan K.J."/>
            <person name="McEwan P."/>
            <person name="Bosak S."/>
            <person name="Kellis M."/>
            <person name="Volff J.-N."/>
            <person name="Guigo R."/>
            <person name="Zody M.C."/>
            <person name="Mesirov J."/>
            <person name="Lindblad-Toh K."/>
            <person name="Birren B."/>
            <person name="Nusbaum C."/>
            <person name="Kahn D."/>
            <person name="Robinson-Rechavi M."/>
            <person name="Laudet V."/>
            <person name="Schachter V."/>
            <person name="Quetier F."/>
            <person name="Saurin W."/>
            <person name="Scarpelli C."/>
            <person name="Wincker P."/>
            <person name="Lander E.S."/>
            <person name="Weissenbach J."/>
            <person name="Roest Crollius H."/>
        </authorList>
    </citation>
    <scope>NUCLEOTIDE SEQUENCE [LARGE SCALE GENOMIC DNA]</scope>
</reference>
<feature type="binding site" evidence="6">
    <location>
        <position position="257"/>
    </location>
    <ligand>
        <name>ATP</name>
        <dbReference type="ChEBI" id="CHEBI:30616"/>
    </ligand>
</feature>
<dbReference type="InterPro" id="IPR000719">
    <property type="entry name" value="Prot_kinase_dom"/>
</dbReference>
<evidence type="ECO:0000256" key="3">
    <source>
        <dbReference type="ARBA" id="ARBA00022741"/>
    </source>
</evidence>
<dbReference type="InterPro" id="IPR013098">
    <property type="entry name" value="Ig_I-set"/>
</dbReference>
<dbReference type="InterPro" id="IPR003599">
    <property type="entry name" value="Ig_sub"/>
</dbReference>
<dbReference type="Gene3D" id="3.30.200.20">
    <property type="entry name" value="Phosphorylase Kinase, domain 1"/>
    <property type="match status" value="1"/>
</dbReference>
<protein>
    <submittedName>
        <fullName evidence="10">(spotted green pufferfish) hypothetical protein</fullName>
    </submittedName>
</protein>
<comment type="similarity">
    <text evidence="1">Belongs to the protein kinase superfamily. CAMK Ser/Thr protein kinase family.</text>
</comment>
<dbReference type="FunFam" id="2.60.40.10:FF:000145">
    <property type="entry name" value="Myosin light chain kinase, smooth muscle"/>
    <property type="match status" value="1"/>
</dbReference>
<accession>Q4T1T8</accession>
<evidence type="ECO:0000259" key="7">
    <source>
        <dbReference type="PROSITE" id="PS50011"/>
    </source>
</evidence>
<evidence type="ECO:0000256" key="4">
    <source>
        <dbReference type="ARBA" id="ARBA00022840"/>
    </source>
</evidence>
<dbReference type="InterPro" id="IPR013783">
    <property type="entry name" value="Ig-like_fold"/>
</dbReference>
<dbReference type="InterPro" id="IPR003961">
    <property type="entry name" value="FN3_dom"/>
</dbReference>
<reference evidence="10" key="2">
    <citation type="submission" date="2004-02" db="EMBL/GenBank/DDBJ databases">
        <authorList>
            <consortium name="Genoscope"/>
            <consortium name="Whitehead Institute Centre for Genome Research"/>
        </authorList>
    </citation>
    <scope>NUCLEOTIDE SEQUENCE</scope>
</reference>
<dbReference type="Gene3D" id="2.60.40.10">
    <property type="entry name" value="Immunoglobulins"/>
    <property type="match status" value="3"/>
</dbReference>
<dbReference type="PROSITE" id="PS00107">
    <property type="entry name" value="PROTEIN_KINASE_ATP"/>
    <property type="match status" value="1"/>
</dbReference>
<dbReference type="Pfam" id="PF07679">
    <property type="entry name" value="I-set"/>
    <property type="match status" value="2"/>
</dbReference>
<dbReference type="SUPFAM" id="SSF56112">
    <property type="entry name" value="Protein kinase-like (PK-like)"/>
    <property type="match status" value="1"/>
</dbReference>
<keyword evidence="4 6" id="KW-0067">ATP-binding</keyword>
<dbReference type="InterPro" id="IPR003598">
    <property type="entry name" value="Ig_sub2"/>
</dbReference>
<dbReference type="SMART" id="SM00409">
    <property type="entry name" value="IG"/>
    <property type="match status" value="2"/>
</dbReference>
<comment type="caution">
    <text evidence="10">The sequence shown here is derived from an EMBL/GenBank/DDBJ whole genome shotgun (WGS) entry which is preliminary data.</text>
</comment>
<keyword evidence="2" id="KW-0677">Repeat</keyword>
<evidence type="ECO:0000313" key="10">
    <source>
        <dbReference type="EMBL" id="CAF93144.1"/>
    </source>
</evidence>
<evidence type="ECO:0000256" key="1">
    <source>
        <dbReference type="ARBA" id="ARBA00006692"/>
    </source>
</evidence>
<feature type="domain" description="Protein kinase" evidence="7">
    <location>
        <begin position="228"/>
        <end position="526"/>
    </location>
</feature>
<feature type="domain" description="Ig-like" evidence="8">
    <location>
        <begin position="512"/>
        <end position="603"/>
    </location>
</feature>
<dbReference type="GO" id="GO:0005524">
    <property type="term" value="F:ATP binding"/>
    <property type="evidence" value="ECO:0007669"/>
    <property type="project" value="UniProtKB-UniRule"/>
</dbReference>
<dbReference type="InterPro" id="IPR017441">
    <property type="entry name" value="Protein_kinase_ATP_BS"/>
</dbReference>
<feature type="domain" description="Ig-like" evidence="8">
    <location>
        <begin position="4"/>
        <end position="95"/>
    </location>
</feature>
<dbReference type="CDD" id="cd20973">
    <property type="entry name" value="IgI_telokin-like"/>
    <property type="match status" value="1"/>
</dbReference>
<proteinExistence type="inferred from homology"/>
<dbReference type="InterPro" id="IPR008271">
    <property type="entry name" value="Ser/Thr_kinase_AS"/>
</dbReference>
<dbReference type="EMBL" id="CAAE01010486">
    <property type="protein sequence ID" value="CAF93144.1"/>
    <property type="molecule type" value="Genomic_DNA"/>
</dbReference>
<dbReference type="Pfam" id="PF00041">
    <property type="entry name" value="fn3"/>
    <property type="match status" value="1"/>
</dbReference>
<dbReference type="KEGG" id="tng:GSTEN00008648G001"/>
<feature type="domain" description="Fibronectin type-III" evidence="9">
    <location>
        <begin position="103"/>
        <end position="201"/>
    </location>
</feature>
<dbReference type="PROSITE" id="PS00108">
    <property type="entry name" value="PROTEIN_KINASE_ST"/>
    <property type="match status" value="1"/>
</dbReference>
<feature type="non-terminal residue" evidence="10">
    <location>
        <position position="1"/>
    </location>
</feature>
<dbReference type="OrthoDB" id="6070751at2759"/>
<dbReference type="InterPro" id="IPR003597">
    <property type="entry name" value="Ig_C1-set"/>
</dbReference>
<dbReference type="SMART" id="SM00407">
    <property type="entry name" value="IGc1"/>
    <property type="match status" value="1"/>
</dbReference>
<dbReference type="CDD" id="cd00063">
    <property type="entry name" value="FN3"/>
    <property type="match status" value="1"/>
</dbReference>
<sequence length="603" mass="67221">SGLPVQFLDPPEQVEVRVGQQARLLCEFRSSSIPVACCWIYNRDKVRKKNSGVSVSSSESQSSVKISEACPADAGSYTIVVRNRQGLANHTVSLSVIDRPDPPASQPVVSQLTSQSLVLSWTGPSYDGGKAVQGYIVEVRPEGLGEPRSWTELATRCKSTSYRVQSGLEPLGKYRFRVRAYNSAGISEPSRESECVKMATTKIMKQQQQPASYNTVTIDTNHKVTDYYNVHEKLGVGKFGEVFRLSHKETGQVCAGKFFRARSSKERAAARKEIELMNCLHHPKLVSAWPPTIIAGGELFERLVDDNFEHTELTSARYMRQILEGMDYVHKQNIVHLDLKPENIVCVDTTGMQIKIIDFGLASKLEDNKPLMVMHGTPEFVAPEVISYEPVGLETDMWSIGVICFILCRLSCTEALLHPWMISFTPLTRRSTKSLNKDRMRRFLAKRKWKKTGKAVLALQRMANLSNRPDSPGSSSEVKPRFCVIQLHPEPSWSQEAEEAIQSLDKQLRSEPRFRQALRDAVHPTGSTAQLTCIVNGYPQPKVQWLQDGNPVTESNRVTTEQEEDGLCALVLADLSPSDSGVYTCKATNKLGEATCSAKLKVE</sequence>
<dbReference type="InterPro" id="IPR036116">
    <property type="entry name" value="FN3_sf"/>
</dbReference>
<evidence type="ECO:0000256" key="5">
    <source>
        <dbReference type="ARBA" id="ARBA00023319"/>
    </source>
</evidence>
<name>Q4T1T8_TETNG</name>
<organism evidence="10">
    <name type="scientific">Tetraodon nigroviridis</name>
    <name type="common">Spotted green pufferfish</name>
    <name type="synonym">Chelonodon nigroviridis</name>
    <dbReference type="NCBI Taxonomy" id="99883"/>
    <lineage>
        <taxon>Eukaryota</taxon>
        <taxon>Metazoa</taxon>
        <taxon>Chordata</taxon>
        <taxon>Craniata</taxon>
        <taxon>Vertebrata</taxon>
        <taxon>Euteleostomi</taxon>
        <taxon>Actinopterygii</taxon>
        <taxon>Neopterygii</taxon>
        <taxon>Teleostei</taxon>
        <taxon>Neoteleostei</taxon>
        <taxon>Acanthomorphata</taxon>
        <taxon>Eupercaria</taxon>
        <taxon>Tetraodontiformes</taxon>
        <taxon>Tetradontoidea</taxon>
        <taxon>Tetraodontidae</taxon>
        <taxon>Tetraodon</taxon>
    </lineage>
</organism>
<dbReference type="FunFam" id="2.60.40.10:FF:001127">
    <property type="entry name" value="Myosin, light chain kinase a"/>
    <property type="match status" value="1"/>
</dbReference>
<dbReference type="PANTHER" id="PTHR47633:SF9">
    <property type="entry name" value="NON-SPECIFIC SERINE_THREONINE PROTEIN KINASE"/>
    <property type="match status" value="1"/>
</dbReference>
<dbReference type="SUPFAM" id="SSF49265">
    <property type="entry name" value="Fibronectin type III"/>
    <property type="match status" value="1"/>
</dbReference>
<feature type="non-terminal residue" evidence="10">
    <location>
        <position position="603"/>
    </location>
</feature>
<dbReference type="InterPro" id="IPR007110">
    <property type="entry name" value="Ig-like_dom"/>
</dbReference>
<evidence type="ECO:0000256" key="2">
    <source>
        <dbReference type="ARBA" id="ARBA00022737"/>
    </source>
</evidence>
<keyword evidence="5" id="KW-0393">Immunoglobulin domain</keyword>
<evidence type="ECO:0000256" key="6">
    <source>
        <dbReference type="PROSITE-ProRule" id="PRU10141"/>
    </source>
</evidence>
<dbReference type="SMART" id="SM00408">
    <property type="entry name" value="IGc2"/>
    <property type="match status" value="2"/>
</dbReference>